<dbReference type="PROSITE" id="PS51462">
    <property type="entry name" value="NUDIX"/>
    <property type="match status" value="1"/>
</dbReference>
<evidence type="ECO:0000256" key="2">
    <source>
        <dbReference type="ARBA" id="ARBA00001946"/>
    </source>
</evidence>
<dbReference type="GO" id="GO:0016462">
    <property type="term" value="F:pyrophosphatase activity"/>
    <property type="evidence" value="ECO:0007669"/>
    <property type="project" value="InterPro"/>
</dbReference>
<feature type="domain" description="Nudix hydrolase" evidence="8">
    <location>
        <begin position="25"/>
        <end position="165"/>
    </location>
</feature>
<keyword evidence="7" id="KW-0464">Manganese</keyword>
<dbReference type="Pfam" id="PF00293">
    <property type="entry name" value="NUDIX"/>
    <property type="match status" value="1"/>
</dbReference>
<gene>
    <name evidence="9" type="ORF">BUALT_Bualt02G0095900</name>
</gene>
<protein>
    <recommendedName>
        <fullName evidence="8">Nudix hydrolase domain-containing protein</fullName>
    </recommendedName>
</protein>
<comment type="similarity">
    <text evidence="3">Belongs to the Nudix hydrolase family.</text>
</comment>
<evidence type="ECO:0000313" key="10">
    <source>
        <dbReference type="Proteomes" id="UP000826271"/>
    </source>
</evidence>
<evidence type="ECO:0000256" key="5">
    <source>
        <dbReference type="ARBA" id="ARBA00022801"/>
    </source>
</evidence>
<dbReference type="PANTHER" id="PTHR12629:SF67">
    <property type="entry name" value="NUDIX HYDROLASE 18, MITOCHONDRIAL-LIKE"/>
    <property type="match status" value="1"/>
</dbReference>
<keyword evidence="4" id="KW-0479">Metal-binding</keyword>
<dbReference type="Gene3D" id="3.90.79.10">
    <property type="entry name" value="Nucleoside Triphosphate Pyrophosphohydrolase"/>
    <property type="match status" value="1"/>
</dbReference>
<keyword evidence="6" id="KW-0460">Magnesium</keyword>
<dbReference type="GO" id="GO:0005737">
    <property type="term" value="C:cytoplasm"/>
    <property type="evidence" value="ECO:0007669"/>
    <property type="project" value="TreeGrafter"/>
</dbReference>
<evidence type="ECO:0000259" key="8">
    <source>
        <dbReference type="PROSITE" id="PS51462"/>
    </source>
</evidence>
<accession>A0AAV6Y067</accession>
<dbReference type="EMBL" id="WHWC01000002">
    <property type="protein sequence ID" value="KAG8388149.1"/>
    <property type="molecule type" value="Genomic_DNA"/>
</dbReference>
<evidence type="ECO:0000256" key="3">
    <source>
        <dbReference type="ARBA" id="ARBA00005582"/>
    </source>
</evidence>
<dbReference type="Proteomes" id="UP000826271">
    <property type="component" value="Unassembled WGS sequence"/>
</dbReference>
<dbReference type="PROSITE" id="PS00893">
    <property type="entry name" value="NUDIX_BOX"/>
    <property type="match status" value="1"/>
</dbReference>
<dbReference type="AlphaFoldDB" id="A0AAV6Y067"/>
<comment type="cofactor">
    <cofactor evidence="2">
        <name>Mg(2+)</name>
        <dbReference type="ChEBI" id="CHEBI:18420"/>
    </cofactor>
</comment>
<evidence type="ECO:0000256" key="1">
    <source>
        <dbReference type="ARBA" id="ARBA00001936"/>
    </source>
</evidence>
<evidence type="ECO:0000256" key="7">
    <source>
        <dbReference type="ARBA" id="ARBA00023211"/>
    </source>
</evidence>
<dbReference type="InterPro" id="IPR000086">
    <property type="entry name" value="NUDIX_hydrolase_dom"/>
</dbReference>
<dbReference type="InterPro" id="IPR020084">
    <property type="entry name" value="NUDIX_hydrolase_CS"/>
</dbReference>
<dbReference type="GO" id="GO:0046872">
    <property type="term" value="F:metal ion binding"/>
    <property type="evidence" value="ECO:0007669"/>
    <property type="project" value="UniProtKB-KW"/>
</dbReference>
<dbReference type="SUPFAM" id="SSF55811">
    <property type="entry name" value="Nudix"/>
    <property type="match status" value="1"/>
</dbReference>
<keyword evidence="5" id="KW-0378">Hydrolase</keyword>
<dbReference type="InterPro" id="IPR047198">
    <property type="entry name" value="DDP-like_NUDIX"/>
</dbReference>
<dbReference type="InterPro" id="IPR015797">
    <property type="entry name" value="NUDIX_hydrolase-like_dom_sf"/>
</dbReference>
<sequence length="211" mass="24147">MVQIKTTMVSLVSRTGRHLQRYNQGFRLVVGCIPYRIRKSHKSSTIHGISIEDLEVLLISSQKSSRMMFPKGGWELDENIELAAARETLEEAGVIGLLGEKLGDWIFKSKSQEKFHEGSMFPLLVTEELDVWPEKDVRQRVWMTVNEAREACAHSWMKEALEAFVCQFIPRQRVEEEPLTSCRLALCRCEELILSIGAQNADEDVDCYLIS</sequence>
<comment type="cofactor">
    <cofactor evidence="1">
        <name>Mn(2+)</name>
        <dbReference type="ChEBI" id="CHEBI:29035"/>
    </cofactor>
</comment>
<dbReference type="FunFam" id="3.90.79.10:FF:000022">
    <property type="entry name" value="Nudix hydrolase 17, mitochondrial"/>
    <property type="match status" value="1"/>
</dbReference>
<dbReference type="GO" id="GO:0005634">
    <property type="term" value="C:nucleus"/>
    <property type="evidence" value="ECO:0007669"/>
    <property type="project" value="TreeGrafter"/>
</dbReference>
<evidence type="ECO:0000313" key="9">
    <source>
        <dbReference type="EMBL" id="KAG8388149.1"/>
    </source>
</evidence>
<proteinExistence type="inferred from homology"/>
<organism evidence="9 10">
    <name type="scientific">Buddleja alternifolia</name>
    <dbReference type="NCBI Taxonomy" id="168488"/>
    <lineage>
        <taxon>Eukaryota</taxon>
        <taxon>Viridiplantae</taxon>
        <taxon>Streptophyta</taxon>
        <taxon>Embryophyta</taxon>
        <taxon>Tracheophyta</taxon>
        <taxon>Spermatophyta</taxon>
        <taxon>Magnoliopsida</taxon>
        <taxon>eudicotyledons</taxon>
        <taxon>Gunneridae</taxon>
        <taxon>Pentapetalae</taxon>
        <taxon>asterids</taxon>
        <taxon>lamiids</taxon>
        <taxon>Lamiales</taxon>
        <taxon>Scrophulariaceae</taxon>
        <taxon>Buddlejeae</taxon>
        <taxon>Buddleja</taxon>
    </lineage>
</organism>
<comment type="caution">
    <text evidence="9">The sequence shown here is derived from an EMBL/GenBank/DDBJ whole genome shotgun (WGS) entry which is preliminary data.</text>
</comment>
<dbReference type="PANTHER" id="PTHR12629">
    <property type="entry name" value="DIPHOSPHOINOSITOL POLYPHOSPHATE PHOSPHOHYDROLASE"/>
    <property type="match status" value="1"/>
</dbReference>
<reference evidence="9" key="1">
    <citation type="submission" date="2019-10" db="EMBL/GenBank/DDBJ databases">
        <authorList>
            <person name="Zhang R."/>
            <person name="Pan Y."/>
            <person name="Wang J."/>
            <person name="Ma R."/>
            <person name="Yu S."/>
        </authorList>
    </citation>
    <scope>NUCLEOTIDE SEQUENCE</scope>
    <source>
        <strain evidence="9">LA-IB0</strain>
        <tissue evidence="9">Leaf</tissue>
    </source>
</reference>
<dbReference type="CDD" id="cd04666">
    <property type="entry name" value="NUDIX_DIPP2_like_Nudt4"/>
    <property type="match status" value="1"/>
</dbReference>
<evidence type="ECO:0000256" key="6">
    <source>
        <dbReference type="ARBA" id="ARBA00022842"/>
    </source>
</evidence>
<keyword evidence="10" id="KW-1185">Reference proteome</keyword>
<name>A0AAV6Y067_9LAMI</name>
<evidence type="ECO:0000256" key="4">
    <source>
        <dbReference type="ARBA" id="ARBA00022723"/>
    </source>
</evidence>